<protein>
    <recommendedName>
        <fullName evidence="7">Zn(2)-C6 fungal-type domain-containing protein</fullName>
    </recommendedName>
</protein>
<evidence type="ECO:0000313" key="9">
    <source>
        <dbReference type="Proteomes" id="UP000235786"/>
    </source>
</evidence>
<keyword evidence="2" id="KW-0805">Transcription regulation</keyword>
<dbReference type="PANTHER" id="PTHR47424:SF3">
    <property type="entry name" value="REGULATORY PROTEIN GAL4"/>
    <property type="match status" value="1"/>
</dbReference>
<feature type="region of interest" description="Disordered" evidence="6">
    <location>
        <begin position="1"/>
        <end position="36"/>
    </location>
</feature>
<accession>A0A2J6S7I1</accession>
<dbReference type="SUPFAM" id="SSF57701">
    <property type="entry name" value="Zn2/Cys6 DNA-binding domain"/>
    <property type="match status" value="1"/>
</dbReference>
<name>A0A2J6S7I1_HYAVF</name>
<proteinExistence type="predicted"/>
<dbReference type="InterPro" id="IPR001138">
    <property type="entry name" value="Zn2Cys6_DnaBD"/>
</dbReference>
<dbReference type="GO" id="GO:0000435">
    <property type="term" value="P:positive regulation of transcription from RNA polymerase II promoter by galactose"/>
    <property type="evidence" value="ECO:0007669"/>
    <property type="project" value="TreeGrafter"/>
</dbReference>
<reference evidence="8 9" key="1">
    <citation type="submission" date="2016-04" db="EMBL/GenBank/DDBJ databases">
        <title>A degradative enzymes factory behind the ericoid mycorrhizal symbiosis.</title>
        <authorList>
            <consortium name="DOE Joint Genome Institute"/>
            <person name="Martino E."/>
            <person name="Morin E."/>
            <person name="Grelet G."/>
            <person name="Kuo A."/>
            <person name="Kohler A."/>
            <person name="Daghino S."/>
            <person name="Barry K."/>
            <person name="Choi C."/>
            <person name="Cichocki N."/>
            <person name="Clum A."/>
            <person name="Copeland A."/>
            <person name="Hainaut M."/>
            <person name="Haridas S."/>
            <person name="Labutti K."/>
            <person name="Lindquist E."/>
            <person name="Lipzen A."/>
            <person name="Khouja H.-R."/>
            <person name="Murat C."/>
            <person name="Ohm R."/>
            <person name="Olson A."/>
            <person name="Spatafora J."/>
            <person name="Veneault-Fourrey C."/>
            <person name="Henrissat B."/>
            <person name="Grigoriev I."/>
            <person name="Martin F."/>
            <person name="Perotto S."/>
        </authorList>
    </citation>
    <scope>NUCLEOTIDE SEQUENCE [LARGE SCALE GENOMIC DNA]</scope>
    <source>
        <strain evidence="8 9">F</strain>
    </source>
</reference>
<evidence type="ECO:0000256" key="1">
    <source>
        <dbReference type="ARBA" id="ARBA00022723"/>
    </source>
</evidence>
<feature type="compositionally biased region" description="Basic and acidic residues" evidence="6">
    <location>
        <begin position="1"/>
        <end position="11"/>
    </location>
</feature>
<evidence type="ECO:0000256" key="2">
    <source>
        <dbReference type="ARBA" id="ARBA00023015"/>
    </source>
</evidence>
<dbReference type="SMART" id="SM00066">
    <property type="entry name" value="GAL4"/>
    <property type="match status" value="1"/>
</dbReference>
<feature type="domain" description="Zn(2)-C6 fungal-type" evidence="7">
    <location>
        <begin position="45"/>
        <end position="74"/>
    </location>
</feature>
<keyword evidence="5" id="KW-0539">Nucleus</keyword>
<dbReference type="InterPro" id="IPR036864">
    <property type="entry name" value="Zn2-C6_fun-type_DNA-bd_sf"/>
</dbReference>
<evidence type="ECO:0000313" key="8">
    <source>
        <dbReference type="EMBL" id="PMD46717.1"/>
    </source>
</evidence>
<dbReference type="PANTHER" id="PTHR47424">
    <property type="entry name" value="REGULATORY PROTEIN GAL4"/>
    <property type="match status" value="1"/>
</dbReference>
<dbReference type="GO" id="GO:0000981">
    <property type="term" value="F:DNA-binding transcription factor activity, RNA polymerase II-specific"/>
    <property type="evidence" value="ECO:0007669"/>
    <property type="project" value="InterPro"/>
</dbReference>
<dbReference type="Pfam" id="PF00172">
    <property type="entry name" value="Zn_clus"/>
    <property type="match status" value="1"/>
</dbReference>
<dbReference type="PROSITE" id="PS00463">
    <property type="entry name" value="ZN2_CY6_FUNGAL_1"/>
    <property type="match status" value="1"/>
</dbReference>
<evidence type="ECO:0000259" key="7">
    <source>
        <dbReference type="PROSITE" id="PS50048"/>
    </source>
</evidence>
<dbReference type="CDD" id="cd00067">
    <property type="entry name" value="GAL4"/>
    <property type="match status" value="1"/>
</dbReference>
<evidence type="ECO:0000256" key="4">
    <source>
        <dbReference type="ARBA" id="ARBA00023163"/>
    </source>
</evidence>
<keyword evidence="4" id="KW-0804">Transcription</keyword>
<dbReference type="CDD" id="cd12148">
    <property type="entry name" value="fungal_TF_MHR"/>
    <property type="match status" value="1"/>
</dbReference>
<dbReference type="GO" id="GO:0005634">
    <property type="term" value="C:nucleus"/>
    <property type="evidence" value="ECO:0007669"/>
    <property type="project" value="TreeGrafter"/>
</dbReference>
<organism evidence="8 9">
    <name type="scientific">Hyaloscypha variabilis (strain UAMH 11265 / GT02V1 / F)</name>
    <name type="common">Meliniomyces variabilis</name>
    <dbReference type="NCBI Taxonomy" id="1149755"/>
    <lineage>
        <taxon>Eukaryota</taxon>
        <taxon>Fungi</taxon>
        <taxon>Dikarya</taxon>
        <taxon>Ascomycota</taxon>
        <taxon>Pezizomycotina</taxon>
        <taxon>Leotiomycetes</taxon>
        <taxon>Helotiales</taxon>
        <taxon>Hyaloscyphaceae</taxon>
        <taxon>Hyaloscypha</taxon>
        <taxon>Hyaloscypha variabilis</taxon>
    </lineage>
</organism>
<dbReference type="Gene3D" id="4.10.240.10">
    <property type="entry name" value="Zn(2)-C6 fungal-type DNA-binding domain"/>
    <property type="match status" value="1"/>
</dbReference>
<keyword evidence="9" id="KW-1185">Reference proteome</keyword>
<dbReference type="EMBL" id="KZ613939">
    <property type="protein sequence ID" value="PMD46717.1"/>
    <property type="molecule type" value="Genomic_DNA"/>
</dbReference>
<dbReference type="GO" id="GO:0006351">
    <property type="term" value="P:DNA-templated transcription"/>
    <property type="evidence" value="ECO:0007669"/>
    <property type="project" value="InterPro"/>
</dbReference>
<dbReference type="AlphaFoldDB" id="A0A2J6S7I1"/>
<dbReference type="OrthoDB" id="3034343at2759"/>
<evidence type="ECO:0000256" key="3">
    <source>
        <dbReference type="ARBA" id="ARBA00023125"/>
    </source>
</evidence>
<sequence>MASNGRHRELAPVKGRGPTSPISRASSSISFGARQVPKRSKIDRACVNCRTFRRKCSGAHPCQSCSSNELDCSYMPEDRSTKMTLGTAVEYIAKLEERLRAFESSEKRGTDSYYHSHKANHANLQRQLENTFSGGRHDMGPLLRGCSQFNSATLHPEFYGPSASDAVMDRIETSRMTGTRISVRAAEHEISEYTSGESPEAQISQVRAARAAPQPLAPKADVDRYVQRYFTTTHRLYPILEERDFWIRYSQFWIEHNAGQESHDLWPALLNMILALGHQLAATDLNYAVGQHDNPNYHGVLYFNSAKSSFVDTFFLGGDILAVQCMFLGFVWLYNEQRLHEAYLMLGASARTGYGIGLHREATNWNTSNHQSSSRTAIWWCIFINETQMAALLGRPCAIQLDEVDIPTFPLDVPAVEFRYVERMRQFSRLTWEWYYETYSLVYKGSSAIEREKVSVASDSALSNWQMAWNHSRSDSSHELIVKMYMYFIRVLLSRPFLALILQGTKKDQQAEDTGKESAARCIDVSIKLVELVTTIDFDSDGTLHAALFQATHFLWNGVLSLLWYVSESSEKRQLDHDRNLVEGHIRVAIKFFDKYQQCLPMARIAAENASRLLSSANGETQADNLGFDFFPNVEMGPSDAYFDFMSFSDLPNLGWNNESAEIALVE</sequence>
<evidence type="ECO:0000256" key="6">
    <source>
        <dbReference type="SAM" id="MobiDB-lite"/>
    </source>
</evidence>
<dbReference type="SMART" id="SM00906">
    <property type="entry name" value="Fungal_trans"/>
    <property type="match status" value="1"/>
</dbReference>
<feature type="compositionally biased region" description="Low complexity" evidence="6">
    <location>
        <begin position="17"/>
        <end position="34"/>
    </location>
</feature>
<dbReference type="InterPro" id="IPR051127">
    <property type="entry name" value="Fungal_SecMet_Regulators"/>
</dbReference>
<dbReference type="Pfam" id="PF04082">
    <property type="entry name" value="Fungal_trans"/>
    <property type="match status" value="1"/>
</dbReference>
<dbReference type="PROSITE" id="PS50048">
    <property type="entry name" value="ZN2_CY6_FUNGAL_2"/>
    <property type="match status" value="1"/>
</dbReference>
<evidence type="ECO:0000256" key="5">
    <source>
        <dbReference type="ARBA" id="ARBA00023242"/>
    </source>
</evidence>
<dbReference type="GO" id="GO:0000978">
    <property type="term" value="F:RNA polymerase II cis-regulatory region sequence-specific DNA binding"/>
    <property type="evidence" value="ECO:0007669"/>
    <property type="project" value="TreeGrafter"/>
</dbReference>
<keyword evidence="1" id="KW-0479">Metal-binding</keyword>
<dbReference type="GO" id="GO:0008270">
    <property type="term" value="F:zinc ion binding"/>
    <property type="evidence" value="ECO:0007669"/>
    <property type="project" value="InterPro"/>
</dbReference>
<dbReference type="InterPro" id="IPR007219">
    <property type="entry name" value="XnlR_reg_dom"/>
</dbReference>
<dbReference type="Proteomes" id="UP000235786">
    <property type="component" value="Unassembled WGS sequence"/>
</dbReference>
<gene>
    <name evidence="8" type="ORF">L207DRAFT_561994</name>
</gene>
<keyword evidence="3" id="KW-0238">DNA-binding</keyword>